<dbReference type="InterPro" id="IPR018980">
    <property type="entry name" value="FERM_PH-like_C"/>
</dbReference>
<evidence type="ECO:0000256" key="16">
    <source>
        <dbReference type="ARBA" id="ARBA00032586"/>
    </source>
</evidence>
<dbReference type="Pfam" id="PF08736">
    <property type="entry name" value="FA"/>
    <property type="match status" value="1"/>
</dbReference>
<protein>
    <recommendedName>
        <fullName evidence="14">Protein 4.1</fullName>
    </recommendedName>
    <alternativeName>
        <fullName evidence="15">Band 4.1</fullName>
    </alternativeName>
    <alternativeName>
        <fullName evidence="16">Erythrocyte membrane protein band 4.1</fullName>
    </alternativeName>
</protein>
<dbReference type="PROSITE" id="PS50057">
    <property type="entry name" value="FERM_3"/>
    <property type="match status" value="1"/>
</dbReference>
<dbReference type="GO" id="GO:0005634">
    <property type="term" value="C:nucleus"/>
    <property type="evidence" value="ECO:0007669"/>
    <property type="project" value="UniProtKB-SubCell"/>
</dbReference>
<dbReference type="InterPro" id="IPR007477">
    <property type="entry name" value="SAB_dom"/>
</dbReference>
<dbReference type="PRINTS" id="PR00935">
    <property type="entry name" value="BAND41"/>
</dbReference>
<dbReference type="GO" id="GO:0005198">
    <property type="term" value="F:structural molecule activity"/>
    <property type="evidence" value="ECO:0007669"/>
    <property type="project" value="InterPro"/>
</dbReference>
<dbReference type="GO" id="GO:0031032">
    <property type="term" value="P:actomyosin structure organization"/>
    <property type="evidence" value="ECO:0007669"/>
    <property type="project" value="TreeGrafter"/>
</dbReference>
<feature type="compositionally biased region" description="Basic and acidic residues" evidence="17">
    <location>
        <begin position="165"/>
        <end position="174"/>
    </location>
</feature>
<feature type="compositionally biased region" description="Basic and acidic residues" evidence="17">
    <location>
        <begin position="127"/>
        <end position="147"/>
    </location>
</feature>
<dbReference type="Gene3D" id="3.10.20.90">
    <property type="entry name" value="Phosphatidylinositol 3-kinase Catalytic Subunit, Chain A, domain 1"/>
    <property type="match status" value="1"/>
</dbReference>
<feature type="compositionally biased region" description="Basic and acidic residues" evidence="17">
    <location>
        <begin position="58"/>
        <end position="76"/>
    </location>
</feature>
<dbReference type="Gene3D" id="2.30.29.30">
    <property type="entry name" value="Pleckstrin-homology domain (PH domain)/Phosphotyrosine-binding domain (PTB)"/>
    <property type="match status" value="1"/>
</dbReference>
<keyword evidence="8" id="KW-0498">Mitosis</keyword>
<dbReference type="GO" id="GO:0005938">
    <property type="term" value="C:cell cortex"/>
    <property type="evidence" value="ECO:0007669"/>
    <property type="project" value="UniProtKB-SubCell"/>
</dbReference>
<keyword evidence="6" id="KW-0597">Phosphoprotein</keyword>
<evidence type="ECO:0000256" key="8">
    <source>
        <dbReference type="ARBA" id="ARBA00022776"/>
    </source>
</evidence>
<evidence type="ECO:0000313" key="20">
    <source>
        <dbReference type="Proteomes" id="UP000465112"/>
    </source>
</evidence>
<proteinExistence type="predicted"/>
<feature type="compositionally biased region" description="Basic and acidic residues" evidence="17">
    <location>
        <begin position="8"/>
        <end position="17"/>
    </location>
</feature>
<dbReference type="Pfam" id="PF09379">
    <property type="entry name" value="FERM_N"/>
    <property type="match status" value="1"/>
</dbReference>
<organism evidence="19 20">
    <name type="scientific">Perca fluviatilis</name>
    <name type="common">European perch</name>
    <dbReference type="NCBI Taxonomy" id="8168"/>
    <lineage>
        <taxon>Eukaryota</taxon>
        <taxon>Metazoa</taxon>
        <taxon>Chordata</taxon>
        <taxon>Craniata</taxon>
        <taxon>Vertebrata</taxon>
        <taxon>Euteleostomi</taxon>
        <taxon>Actinopterygii</taxon>
        <taxon>Neopterygii</taxon>
        <taxon>Teleostei</taxon>
        <taxon>Neoteleostei</taxon>
        <taxon>Acanthomorphata</taxon>
        <taxon>Eupercaria</taxon>
        <taxon>Perciformes</taxon>
        <taxon>Percoidei</taxon>
        <taxon>Percidae</taxon>
        <taxon>Percinae</taxon>
        <taxon>Perca</taxon>
    </lineage>
</organism>
<dbReference type="PROSITE" id="PS00661">
    <property type="entry name" value="FERM_2"/>
    <property type="match status" value="1"/>
</dbReference>
<dbReference type="InterPro" id="IPR000798">
    <property type="entry name" value="Ez/rad/moesin-like"/>
</dbReference>
<keyword evidence="4" id="KW-0813">Transport</keyword>
<name>A0A6A5EFQ0_PERFL</name>
<dbReference type="InterPro" id="IPR019748">
    <property type="entry name" value="FERM_central"/>
</dbReference>
<dbReference type="PANTHER" id="PTHR23280">
    <property type="entry name" value="4.1 G PROTEIN"/>
    <property type="match status" value="1"/>
</dbReference>
<keyword evidence="10" id="KW-0009">Actin-binding</keyword>
<dbReference type="PANTHER" id="PTHR23280:SF12">
    <property type="entry name" value="PROTEIN 4.1"/>
    <property type="match status" value="1"/>
</dbReference>
<dbReference type="CDD" id="cd13184">
    <property type="entry name" value="FERM_C_4_1_family"/>
    <property type="match status" value="1"/>
</dbReference>
<accession>A0A6A5EFQ0</accession>
<dbReference type="PRINTS" id="PR00661">
    <property type="entry name" value="ERMFAMILY"/>
</dbReference>
<dbReference type="Pfam" id="PF05902">
    <property type="entry name" value="4_1_CTD"/>
    <property type="match status" value="1"/>
</dbReference>
<dbReference type="SMART" id="SM01195">
    <property type="entry name" value="FA"/>
    <property type="match status" value="1"/>
</dbReference>
<reference evidence="19 20" key="1">
    <citation type="submission" date="2019-06" db="EMBL/GenBank/DDBJ databases">
        <title>A chromosome-scale genome assembly of the European perch, Perca fluviatilis.</title>
        <authorList>
            <person name="Roques C."/>
            <person name="Zahm M."/>
            <person name="Cabau C."/>
            <person name="Klopp C."/>
            <person name="Bouchez O."/>
            <person name="Donnadieu C."/>
            <person name="Kuhl H."/>
            <person name="Gislard M."/>
            <person name="Guendouz S."/>
            <person name="Journot L."/>
            <person name="Haffray P."/>
            <person name="Bestin A."/>
            <person name="Morvezen R."/>
            <person name="Feron R."/>
            <person name="Wen M."/>
            <person name="Jouanno E."/>
            <person name="Herpin A."/>
            <person name="Schartl M."/>
            <person name="Postlethwait J."/>
            <person name="Schaerlinger B."/>
            <person name="Chardard D."/>
            <person name="Lecocq T."/>
            <person name="Poncet C."/>
            <person name="Jaffrelo L."/>
            <person name="Lampietro C."/>
            <person name="Guiguen Y."/>
        </authorList>
    </citation>
    <scope>NUCLEOTIDE SEQUENCE [LARGE SCALE GENOMIC DNA]</scope>
    <source>
        <tissue evidence="19">Blood</tissue>
    </source>
</reference>
<keyword evidence="5" id="KW-0963">Cytoplasm</keyword>
<dbReference type="InterPro" id="IPR008379">
    <property type="entry name" value="Band_4.1_C"/>
</dbReference>
<dbReference type="InterPro" id="IPR019747">
    <property type="entry name" value="FERM_CS"/>
</dbReference>
<dbReference type="FunFam" id="1.20.80.10:FF:000001">
    <property type="entry name" value="Erythrocyte membrane protein band 4.1"/>
    <property type="match status" value="1"/>
</dbReference>
<keyword evidence="12" id="KW-0539">Nucleus</keyword>
<keyword evidence="11" id="KW-0206">Cytoskeleton</keyword>
<dbReference type="AlphaFoldDB" id="A0A6A5EFQ0"/>
<evidence type="ECO:0000256" key="14">
    <source>
        <dbReference type="ARBA" id="ARBA00023658"/>
    </source>
</evidence>
<evidence type="ECO:0000256" key="6">
    <source>
        <dbReference type="ARBA" id="ARBA00022553"/>
    </source>
</evidence>
<evidence type="ECO:0000256" key="2">
    <source>
        <dbReference type="ARBA" id="ARBA00004245"/>
    </source>
</evidence>
<dbReference type="PIRSF" id="PIRSF002304">
    <property type="entry name" value="Membrane_skeletal_4_1"/>
    <property type="match status" value="1"/>
</dbReference>
<evidence type="ECO:0000313" key="19">
    <source>
        <dbReference type="EMBL" id="KAF1381276.1"/>
    </source>
</evidence>
<keyword evidence="7" id="KW-0132">Cell division</keyword>
<feature type="region of interest" description="Disordered" evidence="17">
    <location>
        <begin position="488"/>
        <end position="602"/>
    </location>
</feature>
<evidence type="ECO:0000259" key="18">
    <source>
        <dbReference type="PROSITE" id="PS50057"/>
    </source>
</evidence>
<dbReference type="GO" id="GO:0030866">
    <property type="term" value="P:cortical actin cytoskeleton organization"/>
    <property type="evidence" value="ECO:0007669"/>
    <property type="project" value="InterPro"/>
</dbReference>
<dbReference type="GO" id="GO:0051301">
    <property type="term" value="P:cell division"/>
    <property type="evidence" value="ECO:0007669"/>
    <property type="project" value="UniProtKB-KW"/>
</dbReference>
<evidence type="ECO:0000256" key="10">
    <source>
        <dbReference type="ARBA" id="ARBA00023203"/>
    </source>
</evidence>
<dbReference type="Pfam" id="PF04382">
    <property type="entry name" value="SAB"/>
    <property type="match status" value="1"/>
</dbReference>
<dbReference type="InterPro" id="IPR035963">
    <property type="entry name" value="FERM_2"/>
</dbReference>
<comment type="caution">
    <text evidence="19">The sequence shown here is derived from an EMBL/GenBank/DDBJ whole genome shotgun (WGS) entry which is preliminary data.</text>
</comment>
<gene>
    <name evidence="19" type="ORF">PFLUV_G00152150</name>
</gene>
<evidence type="ECO:0000256" key="9">
    <source>
        <dbReference type="ARBA" id="ARBA00022860"/>
    </source>
</evidence>
<dbReference type="GO" id="GO:0003779">
    <property type="term" value="F:actin binding"/>
    <property type="evidence" value="ECO:0007669"/>
    <property type="project" value="UniProtKB-KW"/>
</dbReference>
<dbReference type="SMART" id="SM01196">
    <property type="entry name" value="FERM_C"/>
    <property type="match status" value="1"/>
</dbReference>
<keyword evidence="13" id="KW-0131">Cell cycle</keyword>
<evidence type="ECO:0000256" key="7">
    <source>
        <dbReference type="ARBA" id="ARBA00022618"/>
    </source>
</evidence>
<evidence type="ECO:0000256" key="11">
    <source>
        <dbReference type="ARBA" id="ARBA00023212"/>
    </source>
</evidence>
<evidence type="ECO:0000256" key="12">
    <source>
        <dbReference type="ARBA" id="ARBA00023242"/>
    </source>
</evidence>
<evidence type="ECO:0000256" key="4">
    <source>
        <dbReference type="ARBA" id="ARBA00022448"/>
    </source>
</evidence>
<dbReference type="Pfam" id="PF00373">
    <property type="entry name" value="FERM_M"/>
    <property type="match status" value="1"/>
</dbReference>
<dbReference type="Gene3D" id="1.20.80.10">
    <property type="match status" value="1"/>
</dbReference>
<dbReference type="FunFam" id="2.30.29.30:FF:000001">
    <property type="entry name" value="Erythrocyte membrane protein band 4.1"/>
    <property type="match status" value="1"/>
</dbReference>
<comment type="subcellular location">
    <subcellularLocation>
        <location evidence="3">Cytoplasm</location>
        <location evidence="3">Cell cortex</location>
    </subcellularLocation>
    <subcellularLocation>
        <location evidence="2">Cytoplasm</location>
        <location evidence="2">Cytoskeleton</location>
    </subcellularLocation>
    <subcellularLocation>
        <location evidence="1">Nucleus</location>
    </subcellularLocation>
</comment>
<dbReference type="SMART" id="SM00295">
    <property type="entry name" value="B41"/>
    <property type="match status" value="1"/>
</dbReference>
<feature type="compositionally biased region" description="Acidic residues" evidence="17">
    <location>
        <begin position="115"/>
        <end position="126"/>
    </location>
</feature>
<dbReference type="GO" id="GO:0005516">
    <property type="term" value="F:calmodulin binding"/>
    <property type="evidence" value="ECO:0007669"/>
    <property type="project" value="UniProtKB-KW"/>
</dbReference>
<sequence>MTTDEAESQQKKPRQQEEAGQDAGPPPSPEEQPFRPRNRNSAGRGLSRLFSSFLKRRSQCDSEAGDKDNKGEEEAKAPIADPEPELRTEGEAALDQHSVSSAELQAVQVEKKEAEEEEEEEEEEEGGKDQDNATEKGDEAALEKEAKEQEEEQECGGEREEEEGEKMAEDEAKAPRAPRQAKSMQITVALLDDTLYQCELDKHAKGQELFLKVCDHLNLLEKDYYGLVVTETATMKTWMDLTKEIRRQVRGANYNFTFNVKFYPPDPAQLSEDITRYYLCLQLRKDILQGRLPCSFVTLSLLGSYALQSELGEYDPEVHGSHYAKEMKMAQGQTKELEDKMMELHRTYRSMSPAQADLMFLENAKKLSMYGVDLHQAKDLDGVDIMLGVCSSGLMVYKDKLRINRFPWPKVLKVSYKRSSFFIKIRPSEVEQYESAIGFKLPNYKAAKKLWKVCVEHHTFFRLTSTEMVTTPRKFLALGSKFRYSGRTQAQSRQASSLIDRPAPLFQRSSSKRNSRSLDGAMASTPDNKSTRPVSAPVMCAVSPGEGSPLPLLPALPRSDHHDGSKTKGQRSADRKAAGKAEGQPAEHTKSHSPRPEATPDIKKRAKKLEGETIYIRHSNLMLEDLDKTQTEIMRHHTSVSELKRSFMESVPEPRPSEWDKRLSTNSPFRTVSINGQLQPASPVLKTQTITISDVTNSLRGTVTYKDIPLVHTETKTITYESAQVSLPQSVDSPAERDSAVLLSAQTITSETVSTTTTTQITKTVKGGISETRIEKRIVITGDTEIDHDKALAQAIKEAKEQHPDMSVTKVVVHQETEISPE</sequence>
<dbReference type="CDD" id="cd14473">
    <property type="entry name" value="FERM_B-lobe"/>
    <property type="match status" value="1"/>
</dbReference>
<evidence type="ECO:0000256" key="17">
    <source>
        <dbReference type="SAM" id="MobiDB-lite"/>
    </source>
</evidence>
<dbReference type="Proteomes" id="UP000465112">
    <property type="component" value="Chromosome 13"/>
</dbReference>
<keyword evidence="9" id="KW-0112">Calmodulin-binding</keyword>
<dbReference type="InterPro" id="IPR018979">
    <property type="entry name" value="FERM_N"/>
</dbReference>
<feature type="region of interest" description="Disordered" evidence="17">
    <location>
        <begin position="645"/>
        <end position="664"/>
    </location>
</feature>
<dbReference type="InterPro" id="IPR019749">
    <property type="entry name" value="Band_41_domain"/>
</dbReference>
<feature type="compositionally biased region" description="Acidic residues" evidence="17">
    <location>
        <begin position="148"/>
        <end position="164"/>
    </location>
</feature>
<evidence type="ECO:0000256" key="13">
    <source>
        <dbReference type="ARBA" id="ARBA00023306"/>
    </source>
</evidence>
<dbReference type="InterPro" id="IPR014847">
    <property type="entry name" value="FA"/>
</dbReference>
<dbReference type="InterPro" id="IPR029071">
    <property type="entry name" value="Ubiquitin-like_domsf"/>
</dbReference>
<keyword evidence="20" id="KW-1185">Reference proteome</keyword>
<dbReference type="SUPFAM" id="SSF47031">
    <property type="entry name" value="Second domain of FERM"/>
    <property type="match status" value="1"/>
</dbReference>
<dbReference type="FunFam" id="3.10.20.90:FF:000002">
    <property type="entry name" value="Erythrocyte protein band 4.1-like 3"/>
    <property type="match status" value="1"/>
</dbReference>
<dbReference type="InterPro" id="IPR011993">
    <property type="entry name" value="PH-like_dom_sf"/>
</dbReference>
<evidence type="ECO:0000256" key="5">
    <source>
        <dbReference type="ARBA" id="ARBA00022490"/>
    </source>
</evidence>
<feature type="compositionally biased region" description="Basic and acidic residues" evidence="17">
    <location>
        <begin position="558"/>
        <end position="602"/>
    </location>
</feature>
<feature type="compositionally biased region" description="Low complexity" evidence="17">
    <location>
        <begin position="43"/>
        <end position="53"/>
    </location>
</feature>
<evidence type="ECO:0000256" key="15">
    <source>
        <dbReference type="ARBA" id="ARBA00030419"/>
    </source>
</evidence>
<dbReference type="GO" id="GO:0005886">
    <property type="term" value="C:plasma membrane"/>
    <property type="evidence" value="ECO:0007669"/>
    <property type="project" value="TreeGrafter"/>
</dbReference>
<evidence type="ECO:0000256" key="1">
    <source>
        <dbReference type="ARBA" id="ARBA00004123"/>
    </source>
</evidence>
<dbReference type="EMBL" id="VHII01000013">
    <property type="protein sequence ID" value="KAF1381276.1"/>
    <property type="molecule type" value="Genomic_DNA"/>
</dbReference>
<dbReference type="InterPro" id="IPR000299">
    <property type="entry name" value="FERM_domain"/>
</dbReference>
<evidence type="ECO:0000256" key="3">
    <source>
        <dbReference type="ARBA" id="ARBA00004544"/>
    </source>
</evidence>
<feature type="region of interest" description="Disordered" evidence="17">
    <location>
        <begin position="1"/>
        <end position="180"/>
    </location>
</feature>
<dbReference type="GO" id="GO:0005856">
    <property type="term" value="C:cytoskeleton"/>
    <property type="evidence" value="ECO:0007669"/>
    <property type="project" value="UniProtKB-SubCell"/>
</dbReference>
<feature type="domain" description="FERM" evidence="18">
    <location>
        <begin position="184"/>
        <end position="465"/>
    </location>
</feature>
<dbReference type="SUPFAM" id="SSF50729">
    <property type="entry name" value="PH domain-like"/>
    <property type="match status" value="1"/>
</dbReference>
<dbReference type="InterPro" id="IPR014352">
    <property type="entry name" value="FERM/acyl-CoA-bd_prot_sf"/>
</dbReference>
<dbReference type="Pfam" id="PF09380">
    <property type="entry name" value="FERM_C"/>
    <property type="match status" value="1"/>
</dbReference>
<dbReference type="SUPFAM" id="SSF54236">
    <property type="entry name" value="Ubiquitin-like"/>
    <property type="match status" value="1"/>
</dbReference>
<feature type="compositionally biased region" description="Polar residues" evidence="17">
    <location>
        <begin position="488"/>
        <end position="497"/>
    </location>
</feature>